<evidence type="ECO:0000256" key="1">
    <source>
        <dbReference type="SAM" id="MobiDB-lite"/>
    </source>
</evidence>
<evidence type="ECO:0000313" key="3">
    <source>
        <dbReference type="WBParaSite" id="Hba_00669"/>
    </source>
</evidence>
<organism evidence="2 3">
    <name type="scientific">Heterorhabditis bacteriophora</name>
    <name type="common">Entomopathogenic nematode worm</name>
    <dbReference type="NCBI Taxonomy" id="37862"/>
    <lineage>
        <taxon>Eukaryota</taxon>
        <taxon>Metazoa</taxon>
        <taxon>Ecdysozoa</taxon>
        <taxon>Nematoda</taxon>
        <taxon>Chromadorea</taxon>
        <taxon>Rhabditida</taxon>
        <taxon>Rhabditina</taxon>
        <taxon>Rhabditomorpha</taxon>
        <taxon>Strongyloidea</taxon>
        <taxon>Heterorhabditidae</taxon>
        <taxon>Heterorhabditis</taxon>
    </lineage>
</organism>
<proteinExistence type="predicted"/>
<dbReference type="AlphaFoldDB" id="A0A1I7W7R6"/>
<sequence>MPPYPPKEAIDEESTSAKEGDVRTCIEYGIRGEHGHMILRERENEESTASRGQALFSPRSSNITFDTETRQRHNYSCSSIDPIVCSCSYLIKPIDTINRRSVSLRITIPTG</sequence>
<dbReference type="Proteomes" id="UP000095283">
    <property type="component" value="Unplaced"/>
</dbReference>
<feature type="region of interest" description="Disordered" evidence="1">
    <location>
        <begin position="42"/>
        <end position="67"/>
    </location>
</feature>
<protein>
    <submittedName>
        <fullName evidence="3">Uncharacterized protein</fullName>
    </submittedName>
</protein>
<dbReference type="WBParaSite" id="Hba_00669">
    <property type="protein sequence ID" value="Hba_00669"/>
    <property type="gene ID" value="Hba_00669"/>
</dbReference>
<reference evidence="3" key="1">
    <citation type="submission" date="2016-11" db="UniProtKB">
        <authorList>
            <consortium name="WormBaseParasite"/>
        </authorList>
    </citation>
    <scope>IDENTIFICATION</scope>
</reference>
<name>A0A1I7W7R6_HETBA</name>
<accession>A0A1I7W7R6</accession>
<evidence type="ECO:0000313" key="2">
    <source>
        <dbReference type="Proteomes" id="UP000095283"/>
    </source>
</evidence>
<keyword evidence="2" id="KW-1185">Reference proteome</keyword>